<evidence type="ECO:0000313" key="6">
    <source>
        <dbReference type="Proteomes" id="UP000258309"/>
    </source>
</evidence>
<feature type="non-terminal residue" evidence="5">
    <location>
        <position position="297"/>
    </location>
</feature>
<dbReference type="Pfam" id="PF01165">
    <property type="entry name" value="Ribosomal_S21"/>
    <property type="match status" value="1"/>
</dbReference>
<feature type="compositionally biased region" description="Low complexity" evidence="4">
    <location>
        <begin position="158"/>
        <end position="175"/>
    </location>
</feature>
<dbReference type="PANTHER" id="PTHR41237:SF1">
    <property type="entry name" value="SMALL RIBOSOMAL SUBUNIT PROTEIN BS21M"/>
    <property type="match status" value="1"/>
</dbReference>
<dbReference type="AlphaFoldDB" id="A0A3E2GYZ4"/>
<feature type="non-terminal residue" evidence="5">
    <location>
        <position position="1"/>
    </location>
</feature>
<name>A0A3E2GYZ4_SCYLI</name>
<comment type="similarity">
    <text evidence="1">Belongs to the bacterial ribosomal protein bS21 family.</text>
</comment>
<dbReference type="InterPro" id="IPR052837">
    <property type="entry name" value="Mitoribosomal_bS21"/>
</dbReference>
<dbReference type="OrthoDB" id="2501249at2759"/>
<dbReference type="OMA" id="RANINAW"/>
<dbReference type="InterPro" id="IPR001911">
    <property type="entry name" value="Ribosomal_bS21"/>
</dbReference>
<feature type="region of interest" description="Disordered" evidence="4">
    <location>
        <begin position="158"/>
        <end position="185"/>
    </location>
</feature>
<dbReference type="EMBL" id="NCSJ02000266">
    <property type="protein sequence ID" value="RFU26364.1"/>
    <property type="molecule type" value="Genomic_DNA"/>
</dbReference>
<feature type="region of interest" description="Disordered" evidence="4">
    <location>
        <begin position="49"/>
        <end position="85"/>
    </location>
</feature>
<dbReference type="GO" id="GO:0005763">
    <property type="term" value="C:mitochondrial small ribosomal subunit"/>
    <property type="evidence" value="ECO:0007669"/>
    <property type="project" value="TreeGrafter"/>
</dbReference>
<dbReference type="Proteomes" id="UP000258309">
    <property type="component" value="Unassembled WGS sequence"/>
</dbReference>
<evidence type="ECO:0000256" key="1">
    <source>
        <dbReference type="ARBA" id="ARBA00006640"/>
    </source>
</evidence>
<evidence type="ECO:0000256" key="4">
    <source>
        <dbReference type="SAM" id="MobiDB-lite"/>
    </source>
</evidence>
<organism evidence="5 6">
    <name type="scientific">Scytalidium lignicola</name>
    <name type="common">Hyphomycete</name>
    <dbReference type="NCBI Taxonomy" id="5539"/>
    <lineage>
        <taxon>Eukaryota</taxon>
        <taxon>Fungi</taxon>
        <taxon>Dikarya</taxon>
        <taxon>Ascomycota</taxon>
        <taxon>Pezizomycotina</taxon>
        <taxon>Leotiomycetes</taxon>
        <taxon>Leotiomycetes incertae sedis</taxon>
        <taxon>Scytalidium</taxon>
    </lineage>
</organism>
<evidence type="ECO:0000313" key="5">
    <source>
        <dbReference type="EMBL" id="RFU26364.1"/>
    </source>
</evidence>
<reference evidence="5 6" key="1">
    <citation type="submission" date="2018-05" db="EMBL/GenBank/DDBJ databases">
        <title>Draft genome sequence of Scytalidium lignicola DSM 105466, a ubiquitous saprotrophic fungus.</title>
        <authorList>
            <person name="Buettner E."/>
            <person name="Gebauer A.M."/>
            <person name="Hofrichter M."/>
            <person name="Liers C."/>
            <person name="Kellner H."/>
        </authorList>
    </citation>
    <scope>NUCLEOTIDE SEQUENCE [LARGE SCALE GENOMIC DNA]</scope>
    <source>
        <strain evidence="5 6">DSM 105466</strain>
    </source>
</reference>
<dbReference type="STRING" id="5539.A0A3E2GYZ4"/>
<sequence length="297" mass="33391">MEIRRAVDALLRSQSSPLAAFLAPSTASRWQVRRQLQLQLCYRVRNSSATTGSRSISTTSRYLDPRQRLTASSTSRGGTKDDGSIEDVAKNLGWIKKSRAKTTEESSPSSTTTIQHEDEEVIPLSTSSSSGNGLTLEEEKMMNGGTSADEILQALYTSESRNSRSSPSLNSSSSSAFDVSKMMDPLSPRSEAYDVMRDLDSSLTKSMAKIVRPPMRLTPQTGRTVQVGGNIDVGKGFRMLEISCARNRVRQDFNKQRFHERPGLKRKRLRRERWRKRFMMGFKATITRVKQLKKQGW</sequence>
<feature type="region of interest" description="Disordered" evidence="4">
    <location>
        <begin position="99"/>
        <end position="134"/>
    </location>
</feature>
<dbReference type="GO" id="GO:0070124">
    <property type="term" value="P:mitochondrial translational initiation"/>
    <property type="evidence" value="ECO:0007669"/>
    <property type="project" value="TreeGrafter"/>
</dbReference>
<keyword evidence="6" id="KW-1185">Reference proteome</keyword>
<comment type="caution">
    <text evidence="5">The sequence shown here is derived from an EMBL/GenBank/DDBJ whole genome shotgun (WGS) entry which is preliminary data.</text>
</comment>
<dbReference type="PANTHER" id="PTHR41237">
    <property type="entry name" value="37S RIBOSOMAL PROTEIN MRP21, MITOCHONDRIAL"/>
    <property type="match status" value="1"/>
</dbReference>
<evidence type="ECO:0000256" key="2">
    <source>
        <dbReference type="ARBA" id="ARBA00022980"/>
    </source>
</evidence>
<proteinExistence type="inferred from homology"/>
<dbReference type="GO" id="GO:0003735">
    <property type="term" value="F:structural constituent of ribosome"/>
    <property type="evidence" value="ECO:0007669"/>
    <property type="project" value="InterPro"/>
</dbReference>
<protein>
    <submittedName>
        <fullName evidence="5">Uncharacterized protein</fullName>
    </submittedName>
</protein>
<accession>A0A3E2GYZ4</accession>
<keyword evidence="2" id="KW-0689">Ribosomal protein</keyword>
<evidence type="ECO:0000256" key="3">
    <source>
        <dbReference type="ARBA" id="ARBA00023274"/>
    </source>
</evidence>
<feature type="compositionally biased region" description="Low complexity" evidence="4">
    <location>
        <begin position="124"/>
        <end position="134"/>
    </location>
</feature>
<gene>
    <name evidence="5" type="ORF">B7463_g9966</name>
</gene>
<keyword evidence="3" id="KW-0687">Ribonucleoprotein</keyword>
<feature type="compositionally biased region" description="Low complexity" evidence="4">
    <location>
        <begin position="49"/>
        <end position="60"/>
    </location>
</feature>